<evidence type="ECO:0000256" key="1">
    <source>
        <dbReference type="SAM" id="MobiDB-lite"/>
    </source>
</evidence>
<proteinExistence type="predicted"/>
<feature type="region of interest" description="Disordered" evidence="1">
    <location>
        <begin position="1"/>
        <end position="70"/>
    </location>
</feature>
<name>A0A8S2G0P0_9BILA</name>
<dbReference type="EMBL" id="CAJOBA010075052">
    <property type="protein sequence ID" value="CAF4413091.1"/>
    <property type="molecule type" value="Genomic_DNA"/>
</dbReference>
<feature type="compositionally biased region" description="Basic and acidic residues" evidence="1">
    <location>
        <begin position="12"/>
        <end position="37"/>
    </location>
</feature>
<dbReference type="Proteomes" id="UP000682733">
    <property type="component" value="Unassembled WGS sequence"/>
</dbReference>
<accession>A0A8S2G0P0</accession>
<organism evidence="2 4">
    <name type="scientific">Didymodactylos carnosus</name>
    <dbReference type="NCBI Taxonomy" id="1234261"/>
    <lineage>
        <taxon>Eukaryota</taxon>
        <taxon>Metazoa</taxon>
        <taxon>Spiralia</taxon>
        <taxon>Gnathifera</taxon>
        <taxon>Rotifera</taxon>
        <taxon>Eurotatoria</taxon>
        <taxon>Bdelloidea</taxon>
        <taxon>Philodinida</taxon>
        <taxon>Philodinidae</taxon>
        <taxon>Didymodactylos</taxon>
    </lineage>
</organism>
<reference evidence="2" key="1">
    <citation type="submission" date="2021-02" db="EMBL/GenBank/DDBJ databases">
        <authorList>
            <person name="Nowell W R."/>
        </authorList>
    </citation>
    <scope>NUCLEOTIDE SEQUENCE</scope>
</reference>
<evidence type="ECO:0000313" key="3">
    <source>
        <dbReference type="EMBL" id="CAF4413091.1"/>
    </source>
</evidence>
<dbReference type="Proteomes" id="UP000677228">
    <property type="component" value="Unassembled WGS sequence"/>
</dbReference>
<evidence type="ECO:0000313" key="2">
    <source>
        <dbReference type="EMBL" id="CAF1603403.1"/>
    </source>
</evidence>
<evidence type="ECO:0000313" key="4">
    <source>
        <dbReference type="Proteomes" id="UP000677228"/>
    </source>
</evidence>
<protein>
    <submittedName>
        <fullName evidence="2">Uncharacterized protein</fullName>
    </submittedName>
</protein>
<sequence length="80" mass="9530">MPAVIRVRTHKQRPEFWEGYGVKEKEKDDEDKHKDDEGKEEDNDKDEGKNEDNDKDEGEDEDNHKDDENHHLIFVKCIAH</sequence>
<dbReference type="EMBL" id="CAJNOK010051184">
    <property type="protein sequence ID" value="CAF1603403.1"/>
    <property type="molecule type" value="Genomic_DNA"/>
</dbReference>
<comment type="caution">
    <text evidence="2">The sequence shown here is derived from an EMBL/GenBank/DDBJ whole genome shotgun (WGS) entry which is preliminary data.</text>
</comment>
<gene>
    <name evidence="2" type="ORF">OVA965_LOCUS42238</name>
    <name evidence="3" type="ORF">TMI583_LOCUS44077</name>
</gene>
<dbReference type="AlphaFoldDB" id="A0A8S2G0P0"/>